<evidence type="ECO:0000259" key="5">
    <source>
        <dbReference type="PROSITE" id="PS51747"/>
    </source>
</evidence>
<dbReference type="GO" id="GO:0005737">
    <property type="term" value="C:cytoplasm"/>
    <property type="evidence" value="ECO:0007669"/>
    <property type="project" value="TreeGrafter"/>
</dbReference>
<organism evidence="6 7">
    <name type="scientific">Candidatus Giovannonibacteria bacterium RIFCSPLOWO2_12_FULL_44_15</name>
    <dbReference type="NCBI Taxonomy" id="1798364"/>
    <lineage>
        <taxon>Bacteria</taxon>
        <taxon>Candidatus Giovannoniibacteriota</taxon>
    </lineage>
</organism>
<reference evidence="6 7" key="1">
    <citation type="journal article" date="2016" name="Nat. Commun.">
        <title>Thousands of microbial genomes shed light on interconnected biogeochemical processes in an aquifer system.</title>
        <authorList>
            <person name="Anantharaman K."/>
            <person name="Brown C.T."/>
            <person name="Hug L.A."/>
            <person name="Sharon I."/>
            <person name="Castelle C.J."/>
            <person name="Probst A.J."/>
            <person name="Thomas B.C."/>
            <person name="Singh A."/>
            <person name="Wilkins M.J."/>
            <person name="Karaoz U."/>
            <person name="Brodie E.L."/>
            <person name="Williams K.H."/>
            <person name="Hubbard S.S."/>
            <person name="Banfield J.F."/>
        </authorList>
    </citation>
    <scope>NUCLEOTIDE SEQUENCE [LARGE SCALE GENOMIC DNA]</scope>
</reference>
<evidence type="ECO:0000256" key="4">
    <source>
        <dbReference type="ARBA" id="ARBA00022833"/>
    </source>
</evidence>
<evidence type="ECO:0000256" key="2">
    <source>
        <dbReference type="ARBA" id="ARBA00022723"/>
    </source>
</evidence>
<keyword evidence="4" id="KW-0862">Zinc</keyword>
<evidence type="ECO:0000256" key="1">
    <source>
        <dbReference type="ARBA" id="ARBA00006576"/>
    </source>
</evidence>
<dbReference type="PROSITE" id="PS51747">
    <property type="entry name" value="CYT_DCMP_DEAMINASES_2"/>
    <property type="match status" value="1"/>
</dbReference>
<dbReference type="AlphaFoldDB" id="A0A1F5Y144"/>
<sequence length="136" mass="14884">MMDKAITESKKATNLWRQVGAVVARDGNVLATGFNKQVPSQHTPYYEGDARMFFKRGLNIELTTDQHAESVVISEAAKKGIALLGADLYISTFPCPPCAKIVAAAGIKRCYFLSGYSMLDGERILKDSGVEIIQVR</sequence>
<dbReference type="InterPro" id="IPR002125">
    <property type="entry name" value="CMP_dCMP_dom"/>
</dbReference>
<evidence type="ECO:0000256" key="3">
    <source>
        <dbReference type="ARBA" id="ARBA00022801"/>
    </source>
</evidence>
<dbReference type="STRING" id="1798364.A3G54_02565"/>
<evidence type="ECO:0000313" key="7">
    <source>
        <dbReference type="Proteomes" id="UP000178894"/>
    </source>
</evidence>
<dbReference type="PANTHER" id="PTHR11086:SF18">
    <property type="entry name" value="DEOXYCYTIDYLATE DEAMINASE"/>
    <property type="match status" value="1"/>
</dbReference>
<protein>
    <recommendedName>
        <fullName evidence="5">CMP/dCMP-type deaminase domain-containing protein</fullName>
    </recommendedName>
</protein>
<dbReference type="SUPFAM" id="SSF53927">
    <property type="entry name" value="Cytidine deaminase-like"/>
    <property type="match status" value="1"/>
</dbReference>
<gene>
    <name evidence="6" type="ORF">A3G54_02565</name>
</gene>
<dbReference type="InterPro" id="IPR016193">
    <property type="entry name" value="Cytidine_deaminase-like"/>
</dbReference>
<evidence type="ECO:0000313" key="6">
    <source>
        <dbReference type="EMBL" id="OGF93802.1"/>
    </source>
</evidence>
<dbReference type="InterPro" id="IPR016192">
    <property type="entry name" value="APOBEC/CMP_deaminase_Zn-bd"/>
</dbReference>
<accession>A0A1F5Y144</accession>
<comment type="caution">
    <text evidence="6">The sequence shown here is derived from an EMBL/GenBank/DDBJ whole genome shotgun (WGS) entry which is preliminary data.</text>
</comment>
<dbReference type="GO" id="GO:0008270">
    <property type="term" value="F:zinc ion binding"/>
    <property type="evidence" value="ECO:0007669"/>
    <property type="project" value="InterPro"/>
</dbReference>
<dbReference type="PANTHER" id="PTHR11086">
    <property type="entry name" value="DEOXYCYTIDYLATE DEAMINASE-RELATED"/>
    <property type="match status" value="1"/>
</dbReference>
<dbReference type="Gene3D" id="3.40.140.10">
    <property type="entry name" value="Cytidine Deaminase, domain 2"/>
    <property type="match status" value="1"/>
</dbReference>
<name>A0A1F5Y144_9BACT</name>
<dbReference type="Pfam" id="PF00383">
    <property type="entry name" value="dCMP_cyt_deam_1"/>
    <property type="match status" value="1"/>
</dbReference>
<proteinExistence type="inferred from homology"/>
<feature type="domain" description="CMP/dCMP-type deaminase" evidence="5">
    <location>
        <begin position="1"/>
        <end position="127"/>
    </location>
</feature>
<dbReference type="GO" id="GO:0004132">
    <property type="term" value="F:dCMP deaminase activity"/>
    <property type="evidence" value="ECO:0007669"/>
    <property type="project" value="TreeGrafter"/>
</dbReference>
<dbReference type="InterPro" id="IPR015517">
    <property type="entry name" value="dCMP_deaminase-rel"/>
</dbReference>
<comment type="similarity">
    <text evidence="1">Belongs to the cytidine and deoxycytidylate deaminase family.</text>
</comment>
<dbReference type="PROSITE" id="PS00903">
    <property type="entry name" value="CYT_DCMP_DEAMINASES_1"/>
    <property type="match status" value="1"/>
</dbReference>
<keyword evidence="2" id="KW-0479">Metal-binding</keyword>
<keyword evidence="3" id="KW-0378">Hydrolase</keyword>
<dbReference type="EMBL" id="MFIQ01000004">
    <property type="protein sequence ID" value="OGF93802.1"/>
    <property type="molecule type" value="Genomic_DNA"/>
</dbReference>
<dbReference type="Proteomes" id="UP000178894">
    <property type="component" value="Unassembled WGS sequence"/>
</dbReference>